<evidence type="ECO:0000256" key="3">
    <source>
        <dbReference type="ARBA" id="ARBA00022692"/>
    </source>
</evidence>
<keyword evidence="7" id="KW-0325">Glycoprotein</keyword>
<feature type="transmembrane region" description="Helical" evidence="8">
    <location>
        <begin position="348"/>
        <end position="369"/>
    </location>
</feature>
<evidence type="ECO:0000256" key="1">
    <source>
        <dbReference type="ARBA" id="ARBA00004141"/>
    </source>
</evidence>
<evidence type="ECO:0000256" key="5">
    <source>
        <dbReference type="ARBA" id="ARBA00022989"/>
    </source>
</evidence>
<feature type="domain" description="TM2" evidence="9">
    <location>
        <begin position="314"/>
        <end position="362"/>
    </location>
</feature>
<keyword evidence="5 8" id="KW-1133">Transmembrane helix</keyword>
<dbReference type="PANTHER" id="PTHR21016:SF4">
    <property type="entry name" value="TM2 DOMAIN-CONTAINING PROTEIN 2"/>
    <property type="match status" value="1"/>
</dbReference>
<dbReference type="GeneID" id="20526268"/>
<keyword evidence="3 8" id="KW-0812">Transmembrane</keyword>
<evidence type="ECO:0000256" key="8">
    <source>
        <dbReference type="SAM" id="Phobius"/>
    </source>
</evidence>
<accession>A0A058ZCN2</accession>
<dbReference type="Pfam" id="PF05154">
    <property type="entry name" value="TM2"/>
    <property type="match status" value="1"/>
</dbReference>
<reference evidence="10" key="1">
    <citation type="submission" date="2013-04" db="EMBL/GenBank/DDBJ databases">
        <title>The Genome Sequence of Fonticula alba ATCC 38817.</title>
        <authorList>
            <consortium name="The Broad Institute Genomics Platform"/>
            <person name="Russ C."/>
            <person name="Cuomo C."/>
            <person name="Burger G."/>
            <person name="Gray M.W."/>
            <person name="Holland P.W.H."/>
            <person name="King N."/>
            <person name="Lang F.B.F."/>
            <person name="Roger A.J."/>
            <person name="Ruiz-Trillo I."/>
            <person name="Brown M."/>
            <person name="Walker B."/>
            <person name="Young S."/>
            <person name="Zeng Q."/>
            <person name="Gargeya S."/>
            <person name="Fitzgerald M."/>
            <person name="Haas B."/>
            <person name="Abouelleil A."/>
            <person name="Allen A.W."/>
            <person name="Alvarado L."/>
            <person name="Arachchi H.M."/>
            <person name="Berlin A.M."/>
            <person name="Chapman S.B."/>
            <person name="Gainer-Dewar J."/>
            <person name="Goldberg J."/>
            <person name="Griggs A."/>
            <person name="Gujja S."/>
            <person name="Hansen M."/>
            <person name="Howarth C."/>
            <person name="Imamovic A."/>
            <person name="Ireland A."/>
            <person name="Larimer J."/>
            <person name="McCowan C."/>
            <person name="Murphy C."/>
            <person name="Pearson M."/>
            <person name="Poon T.W."/>
            <person name="Priest M."/>
            <person name="Roberts A."/>
            <person name="Saif S."/>
            <person name="Shea T."/>
            <person name="Sisk P."/>
            <person name="Sykes S."/>
            <person name="Wortman J."/>
            <person name="Nusbaum C."/>
            <person name="Birren B."/>
        </authorList>
    </citation>
    <scope>NUCLEOTIDE SEQUENCE [LARGE SCALE GENOMIC DNA]</scope>
    <source>
        <strain evidence="10">ATCC 38817</strain>
    </source>
</reference>
<evidence type="ECO:0000256" key="2">
    <source>
        <dbReference type="ARBA" id="ARBA00008284"/>
    </source>
</evidence>
<dbReference type="RefSeq" id="XP_009493716.1">
    <property type="nucleotide sequence ID" value="XM_009495441.1"/>
</dbReference>
<evidence type="ECO:0000256" key="4">
    <source>
        <dbReference type="ARBA" id="ARBA00022729"/>
    </source>
</evidence>
<comment type="subcellular location">
    <subcellularLocation>
        <location evidence="1">Membrane</location>
        <topology evidence="1">Multi-pass membrane protein</topology>
    </subcellularLocation>
</comment>
<dbReference type="AlphaFoldDB" id="A0A058ZCN2"/>
<proteinExistence type="inferred from homology"/>
<keyword evidence="11" id="KW-1185">Reference proteome</keyword>
<gene>
    <name evidence="10" type="ORF">H696_01543</name>
</gene>
<evidence type="ECO:0000259" key="9">
    <source>
        <dbReference type="Pfam" id="PF05154"/>
    </source>
</evidence>
<dbReference type="EMBL" id="KB932202">
    <property type="protein sequence ID" value="KCV72139.1"/>
    <property type="molecule type" value="Genomic_DNA"/>
</dbReference>
<evidence type="ECO:0000313" key="11">
    <source>
        <dbReference type="Proteomes" id="UP000030693"/>
    </source>
</evidence>
<name>A0A058ZCN2_FONAL</name>
<feature type="transmembrane region" description="Helical" evidence="8">
    <location>
        <begin position="317"/>
        <end position="336"/>
    </location>
</feature>
<dbReference type="Proteomes" id="UP000030693">
    <property type="component" value="Unassembled WGS sequence"/>
</dbReference>
<dbReference type="GO" id="GO:0016020">
    <property type="term" value="C:membrane"/>
    <property type="evidence" value="ECO:0007669"/>
    <property type="project" value="UniProtKB-SubCell"/>
</dbReference>
<evidence type="ECO:0000256" key="7">
    <source>
        <dbReference type="ARBA" id="ARBA00023180"/>
    </source>
</evidence>
<keyword evidence="6 8" id="KW-0472">Membrane</keyword>
<comment type="similarity">
    <text evidence="2">Belongs to the TM2 family.</text>
</comment>
<evidence type="ECO:0000256" key="6">
    <source>
        <dbReference type="ARBA" id="ARBA00023136"/>
    </source>
</evidence>
<protein>
    <recommendedName>
        <fullName evidence="9">TM2 domain-containing protein</fullName>
    </recommendedName>
</protein>
<dbReference type="InterPro" id="IPR007829">
    <property type="entry name" value="TM2"/>
</dbReference>
<evidence type="ECO:0000313" key="10">
    <source>
        <dbReference type="EMBL" id="KCV72139.1"/>
    </source>
</evidence>
<dbReference type="PANTHER" id="PTHR21016">
    <property type="entry name" value="BETA-AMYLOID BINDING PROTEIN-RELATED"/>
    <property type="match status" value="1"/>
</dbReference>
<sequence length="381" mass="39925">MATRIKPTPSTHTVDWRMVARATTPSLARPSLHGQQFTSPRYRLGRLLLLGLGIFVLMSLAGRVLAAPDPSPGEGVHAASISGSASASASGSVSTSASAPASASSASSSGPAFDPYAVMSILDPLPAPGSTVEYCRIRPGEAQPECTAVVYDPNTPLVLCRALLPGSFTAADLTPLYPPPPAGSSTSASSSSSGTGTIPLRPLAAVGTLAGGSYANCTMIDYSRVKKSHYEQLSESEQRLGCRRYERHNLDSWWDVIHSASPFSGASATHLNALQGEVAPVTNATALCQVPLTVDCLGPHAFYIPDVPCVIYSTKSFFTTLLLSIFLGAFGADRFYLNQGGLGTAKLLTLGGVGIWYIVDIFLLIFGKIQPNSGAHWSLHT</sequence>
<dbReference type="InterPro" id="IPR050932">
    <property type="entry name" value="TM2D1-3-like"/>
</dbReference>
<organism evidence="10">
    <name type="scientific">Fonticula alba</name>
    <name type="common">Slime mold</name>
    <dbReference type="NCBI Taxonomy" id="691883"/>
    <lineage>
        <taxon>Eukaryota</taxon>
        <taxon>Rotosphaerida</taxon>
        <taxon>Fonticulaceae</taxon>
        <taxon>Fonticula</taxon>
    </lineage>
</organism>
<feature type="transmembrane region" description="Helical" evidence="8">
    <location>
        <begin position="47"/>
        <end position="66"/>
    </location>
</feature>
<dbReference type="OrthoDB" id="408511at2759"/>
<keyword evidence="4" id="KW-0732">Signal</keyword>